<protein>
    <submittedName>
        <fullName evidence="2">Uncharacterized protein</fullName>
    </submittedName>
</protein>
<accession>A0A3D9V0Q2</accession>
<dbReference type="AlphaFoldDB" id="A0A3D9V0Q2"/>
<dbReference type="EMBL" id="QTUC01000001">
    <property type="protein sequence ID" value="REF35338.1"/>
    <property type="molecule type" value="Genomic_DNA"/>
</dbReference>
<organism evidence="2 3">
    <name type="scientific">Thermasporomyces composti</name>
    <dbReference type="NCBI Taxonomy" id="696763"/>
    <lineage>
        <taxon>Bacteria</taxon>
        <taxon>Bacillati</taxon>
        <taxon>Actinomycetota</taxon>
        <taxon>Actinomycetes</taxon>
        <taxon>Propionibacteriales</taxon>
        <taxon>Nocardioidaceae</taxon>
        <taxon>Thermasporomyces</taxon>
    </lineage>
</organism>
<evidence type="ECO:0000313" key="2">
    <source>
        <dbReference type="EMBL" id="REF35338.1"/>
    </source>
</evidence>
<proteinExistence type="predicted"/>
<name>A0A3D9V0Q2_THECX</name>
<gene>
    <name evidence="2" type="ORF">DFJ64_0716</name>
</gene>
<comment type="caution">
    <text evidence="2">The sequence shown here is derived from an EMBL/GenBank/DDBJ whole genome shotgun (WGS) entry which is preliminary data.</text>
</comment>
<feature type="transmembrane region" description="Helical" evidence="1">
    <location>
        <begin position="20"/>
        <end position="41"/>
    </location>
</feature>
<keyword evidence="3" id="KW-1185">Reference proteome</keyword>
<keyword evidence="1" id="KW-0812">Transmembrane</keyword>
<evidence type="ECO:0000313" key="3">
    <source>
        <dbReference type="Proteomes" id="UP000256485"/>
    </source>
</evidence>
<evidence type="ECO:0000256" key="1">
    <source>
        <dbReference type="SAM" id="Phobius"/>
    </source>
</evidence>
<keyword evidence="1" id="KW-0472">Membrane</keyword>
<sequence>MESVVVLAQEAHTELPVHPLLIGLIAFVILLALLGVTLAIGRGRPHS</sequence>
<keyword evidence="1" id="KW-1133">Transmembrane helix</keyword>
<dbReference type="Proteomes" id="UP000256485">
    <property type="component" value="Unassembled WGS sequence"/>
</dbReference>
<reference evidence="2 3" key="1">
    <citation type="submission" date="2018-08" db="EMBL/GenBank/DDBJ databases">
        <title>Sequencing the genomes of 1000 actinobacteria strains.</title>
        <authorList>
            <person name="Klenk H.-P."/>
        </authorList>
    </citation>
    <scope>NUCLEOTIDE SEQUENCE [LARGE SCALE GENOMIC DNA]</scope>
    <source>
        <strain evidence="2 3">DSM 22891</strain>
    </source>
</reference>
<dbReference type="RefSeq" id="WP_170152482.1">
    <property type="nucleotide sequence ID" value="NZ_QTUC01000001.1"/>
</dbReference>